<evidence type="ECO:0000256" key="5">
    <source>
        <dbReference type="PIRSR" id="PIRSR000699-1"/>
    </source>
</evidence>
<dbReference type="PANTHER" id="PTHR34382:SF7">
    <property type="entry name" value="PTS SYSTEM N,N'-DIACETYLCHITOBIOSE-SPECIFIC EIIA COMPONENT"/>
    <property type="match status" value="1"/>
</dbReference>
<dbReference type="SUPFAM" id="SSF46973">
    <property type="entry name" value="Enzyme IIa from lactose specific PTS, IIa-lac"/>
    <property type="match status" value="1"/>
</dbReference>
<protein>
    <submittedName>
        <fullName evidence="8">PTS system cellobiose-specific IIA component</fullName>
    </submittedName>
</protein>
<dbReference type="Proteomes" id="UP000295325">
    <property type="component" value="Unassembled WGS sequence"/>
</dbReference>
<dbReference type="Gene3D" id="1.20.58.80">
    <property type="entry name" value="Phosphotransferase system, lactose/cellobiose-type IIA subunit"/>
    <property type="match status" value="1"/>
</dbReference>
<comment type="caution">
    <text evidence="8">The sequence shown here is derived from an EMBL/GenBank/DDBJ whole genome shotgun (WGS) entry which is preliminary data.</text>
</comment>
<proteinExistence type="predicted"/>
<dbReference type="Pfam" id="PF02255">
    <property type="entry name" value="PTS_IIA"/>
    <property type="match status" value="1"/>
</dbReference>
<evidence type="ECO:0000256" key="2">
    <source>
        <dbReference type="ARBA" id="ARBA00022597"/>
    </source>
</evidence>
<dbReference type="InterPro" id="IPR036542">
    <property type="entry name" value="PTS_IIA_lac/cel_sf"/>
</dbReference>
<dbReference type="GO" id="GO:0046872">
    <property type="term" value="F:metal ion binding"/>
    <property type="evidence" value="ECO:0007669"/>
    <property type="project" value="UniProtKB-KW"/>
</dbReference>
<evidence type="ECO:0000256" key="6">
    <source>
        <dbReference type="PIRSR" id="PIRSR000699-2"/>
    </source>
</evidence>
<dbReference type="CDD" id="cd00215">
    <property type="entry name" value="PTS_IIA_lac"/>
    <property type="match status" value="1"/>
</dbReference>
<keyword evidence="4" id="KW-0598">Phosphotransferase system</keyword>
<feature type="active site" description="Tele-phosphohistidine intermediate" evidence="5">
    <location>
        <position position="82"/>
    </location>
</feature>
<comment type="cofactor">
    <cofactor evidence="6">
        <name>Mg(2+)</name>
        <dbReference type="ChEBI" id="CHEBI:18420"/>
    </cofactor>
    <text evidence="6">Binds 1 Mg(2+) ion per trimer.</text>
</comment>
<sequence>MSESIKETISEEIIFQLISYSGDARSLIYEAFNLVAQGKCEEAEEVLNRADESIIKAHNLQTKLIQDEASGKVHEINLLALHSQDHLMTTLLAKEIMGYMISMQKQINGLKEN</sequence>
<evidence type="ECO:0000313" key="8">
    <source>
        <dbReference type="EMBL" id="TDT51073.1"/>
    </source>
</evidence>
<organism evidence="8 9">
    <name type="scientific">Fonticella tunisiensis</name>
    <dbReference type="NCBI Taxonomy" id="1096341"/>
    <lineage>
        <taxon>Bacteria</taxon>
        <taxon>Bacillati</taxon>
        <taxon>Bacillota</taxon>
        <taxon>Clostridia</taxon>
        <taxon>Eubacteriales</taxon>
        <taxon>Clostridiaceae</taxon>
        <taxon>Fonticella</taxon>
    </lineage>
</organism>
<feature type="modified residue" description="Phosphohistidine; by HPr" evidence="7">
    <location>
        <position position="82"/>
    </location>
</feature>
<evidence type="ECO:0000256" key="7">
    <source>
        <dbReference type="PROSITE-ProRule" id="PRU00418"/>
    </source>
</evidence>
<reference evidence="8 9" key="1">
    <citation type="submission" date="2019-03" db="EMBL/GenBank/DDBJ databases">
        <title>Genomic Encyclopedia of Type Strains, Phase IV (KMG-IV): sequencing the most valuable type-strain genomes for metagenomic binning, comparative biology and taxonomic classification.</title>
        <authorList>
            <person name="Goeker M."/>
        </authorList>
    </citation>
    <scope>NUCLEOTIDE SEQUENCE [LARGE SCALE GENOMIC DNA]</scope>
    <source>
        <strain evidence="8 9">DSM 24455</strain>
    </source>
</reference>
<keyword evidence="2" id="KW-0762">Sugar transport</keyword>
<dbReference type="PIRSF" id="PIRSF000699">
    <property type="entry name" value="PTS_IILac_III"/>
    <property type="match status" value="1"/>
</dbReference>
<dbReference type="PROSITE" id="PS51095">
    <property type="entry name" value="PTS_EIIA_TYPE_3"/>
    <property type="match status" value="1"/>
</dbReference>
<evidence type="ECO:0000256" key="3">
    <source>
        <dbReference type="ARBA" id="ARBA00022679"/>
    </source>
</evidence>
<gene>
    <name evidence="8" type="ORF">EDD71_12243</name>
</gene>
<dbReference type="InterPro" id="IPR003188">
    <property type="entry name" value="PTS_IIA_lac/cel"/>
</dbReference>
<evidence type="ECO:0000256" key="1">
    <source>
        <dbReference type="ARBA" id="ARBA00022448"/>
    </source>
</evidence>
<name>A0A4R7KBK3_9CLOT</name>
<dbReference type="EMBL" id="SOAZ01000022">
    <property type="protein sequence ID" value="TDT51073.1"/>
    <property type="molecule type" value="Genomic_DNA"/>
</dbReference>
<keyword evidence="6" id="KW-0479">Metal-binding</keyword>
<evidence type="ECO:0000313" key="9">
    <source>
        <dbReference type="Proteomes" id="UP000295325"/>
    </source>
</evidence>
<dbReference type="RefSeq" id="WP_166636466.1">
    <property type="nucleotide sequence ID" value="NZ_SOAZ01000022.1"/>
</dbReference>
<dbReference type="GO" id="GO:0016740">
    <property type="term" value="F:transferase activity"/>
    <property type="evidence" value="ECO:0007669"/>
    <property type="project" value="UniProtKB-KW"/>
</dbReference>
<feature type="binding site" evidence="6">
    <location>
        <position position="85"/>
    </location>
    <ligand>
        <name>Mg(2+)</name>
        <dbReference type="ChEBI" id="CHEBI:18420"/>
        <note>ligand shared between all trimeric partners</note>
    </ligand>
</feature>
<dbReference type="PANTHER" id="PTHR34382">
    <property type="entry name" value="PTS SYSTEM N,N'-DIACETYLCHITOBIOSE-SPECIFIC EIIA COMPONENT"/>
    <property type="match status" value="1"/>
</dbReference>
<accession>A0A4R7KBK3</accession>
<evidence type="ECO:0000256" key="4">
    <source>
        <dbReference type="ARBA" id="ARBA00022683"/>
    </source>
</evidence>
<keyword evidence="3" id="KW-0808">Transferase</keyword>
<dbReference type="GO" id="GO:0009401">
    <property type="term" value="P:phosphoenolpyruvate-dependent sugar phosphotransferase system"/>
    <property type="evidence" value="ECO:0007669"/>
    <property type="project" value="UniProtKB-KW"/>
</dbReference>
<keyword evidence="6" id="KW-0460">Magnesium</keyword>
<keyword evidence="9" id="KW-1185">Reference proteome</keyword>
<dbReference type="AlphaFoldDB" id="A0A4R7KBK3"/>
<keyword evidence="1" id="KW-0813">Transport</keyword>